<dbReference type="InterPro" id="IPR017853">
    <property type="entry name" value="GH"/>
</dbReference>
<dbReference type="Gene3D" id="3.20.20.80">
    <property type="entry name" value="Glycosidases"/>
    <property type="match status" value="1"/>
</dbReference>
<name>A0A4S8L3W7_DENBC</name>
<dbReference type="EMBL" id="ML179677">
    <property type="protein sequence ID" value="THU83227.1"/>
    <property type="molecule type" value="Genomic_DNA"/>
</dbReference>
<evidence type="ECO:0000259" key="1">
    <source>
        <dbReference type="PROSITE" id="PS51910"/>
    </source>
</evidence>
<sequence>MFGGIIACWIVQPYVYLEDREIMISFDDPESWAAKGEFISGKGLAGFAIWEAGGDYKDLMLDAIRGTASFQR</sequence>
<dbReference type="OrthoDB" id="3022280at2759"/>
<evidence type="ECO:0000313" key="3">
    <source>
        <dbReference type="Proteomes" id="UP000297245"/>
    </source>
</evidence>
<dbReference type="InterPro" id="IPR029070">
    <property type="entry name" value="Chitinase_insertion_sf"/>
</dbReference>
<keyword evidence="3" id="KW-1185">Reference proteome</keyword>
<dbReference type="SUPFAM" id="SSF51445">
    <property type="entry name" value="(Trans)glycosidases"/>
    <property type="match status" value="1"/>
</dbReference>
<dbReference type="Gene3D" id="3.10.50.10">
    <property type="match status" value="1"/>
</dbReference>
<evidence type="ECO:0000313" key="2">
    <source>
        <dbReference type="EMBL" id="THU83227.1"/>
    </source>
</evidence>
<organism evidence="2 3">
    <name type="scientific">Dendrothele bispora (strain CBS 962.96)</name>
    <dbReference type="NCBI Taxonomy" id="1314807"/>
    <lineage>
        <taxon>Eukaryota</taxon>
        <taxon>Fungi</taxon>
        <taxon>Dikarya</taxon>
        <taxon>Basidiomycota</taxon>
        <taxon>Agaricomycotina</taxon>
        <taxon>Agaricomycetes</taxon>
        <taxon>Agaricomycetidae</taxon>
        <taxon>Agaricales</taxon>
        <taxon>Agaricales incertae sedis</taxon>
        <taxon>Dendrothele</taxon>
    </lineage>
</organism>
<protein>
    <recommendedName>
        <fullName evidence="1">GH18 domain-containing protein</fullName>
    </recommendedName>
</protein>
<dbReference type="PROSITE" id="PS51910">
    <property type="entry name" value="GH18_2"/>
    <property type="match status" value="1"/>
</dbReference>
<dbReference type="GO" id="GO:0005975">
    <property type="term" value="P:carbohydrate metabolic process"/>
    <property type="evidence" value="ECO:0007669"/>
    <property type="project" value="InterPro"/>
</dbReference>
<gene>
    <name evidence="2" type="ORF">K435DRAFT_871510</name>
</gene>
<dbReference type="InterPro" id="IPR001223">
    <property type="entry name" value="Glyco_hydro18_cat"/>
</dbReference>
<proteinExistence type="predicted"/>
<dbReference type="Proteomes" id="UP000297245">
    <property type="component" value="Unassembled WGS sequence"/>
</dbReference>
<accession>A0A4S8L3W7</accession>
<feature type="domain" description="GH18" evidence="1">
    <location>
        <begin position="1"/>
        <end position="71"/>
    </location>
</feature>
<dbReference type="AlphaFoldDB" id="A0A4S8L3W7"/>
<reference evidence="2 3" key="1">
    <citation type="journal article" date="2019" name="Nat. Ecol. Evol.">
        <title>Megaphylogeny resolves global patterns of mushroom evolution.</title>
        <authorList>
            <person name="Varga T."/>
            <person name="Krizsan K."/>
            <person name="Foldi C."/>
            <person name="Dima B."/>
            <person name="Sanchez-Garcia M."/>
            <person name="Sanchez-Ramirez S."/>
            <person name="Szollosi G.J."/>
            <person name="Szarkandi J.G."/>
            <person name="Papp V."/>
            <person name="Albert L."/>
            <person name="Andreopoulos W."/>
            <person name="Angelini C."/>
            <person name="Antonin V."/>
            <person name="Barry K.W."/>
            <person name="Bougher N.L."/>
            <person name="Buchanan P."/>
            <person name="Buyck B."/>
            <person name="Bense V."/>
            <person name="Catcheside P."/>
            <person name="Chovatia M."/>
            <person name="Cooper J."/>
            <person name="Damon W."/>
            <person name="Desjardin D."/>
            <person name="Finy P."/>
            <person name="Geml J."/>
            <person name="Haridas S."/>
            <person name="Hughes K."/>
            <person name="Justo A."/>
            <person name="Karasinski D."/>
            <person name="Kautmanova I."/>
            <person name="Kiss B."/>
            <person name="Kocsube S."/>
            <person name="Kotiranta H."/>
            <person name="LaButti K.M."/>
            <person name="Lechner B.E."/>
            <person name="Liimatainen K."/>
            <person name="Lipzen A."/>
            <person name="Lukacs Z."/>
            <person name="Mihaltcheva S."/>
            <person name="Morgado L.N."/>
            <person name="Niskanen T."/>
            <person name="Noordeloos M.E."/>
            <person name="Ohm R.A."/>
            <person name="Ortiz-Santana B."/>
            <person name="Ovrebo C."/>
            <person name="Racz N."/>
            <person name="Riley R."/>
            <person name="Savchenko A."/>
            <person name="Shiryaev A."/>
            <person name="Soop K."/>
            <person name="Spirin V."/>
            <person name="Szebenyi C."/>
            <person name="Tomsovsky M."/>
            <person name="Tulloss R.E."/>
            <person name="Uehling J."/>
            <person name="Grigoriev I.V."/>
            <person name="Vagvolgyi C."/>
            <person name="Papp T."/>
            <person name="Martin F.M."/>
            <person name="Miettinen O."/>
            <person name="Hibbett D.S."/>
            <person name="Nagy L.G."/>
        </authorList>
    </citation>
    <scope>NUCLEOTIDE SEQUENCE [LARGE SCALE GENOMIC DNA]</scope>
    <source>
        <strain evidence="2 3">CBS 962.96</strain>
    </source>
</reference>